<dbReference type="EMBL" id="CP144754">
    <property type="protein sequence ID" value="WVZ96624.1"/>
    <property type="molecule type" value="Genomic_DNA"/>
</dbReference>
<dbReference type="AlphaFoldDB" id="A0AAQ3UWK1"/>
<sequence>MSLCPMSIMYRAFSNPSLLTGPFSPESTLFRFRDRVSIFRQAFHHHHHHQQQQQEQRTSLEHLKGSVPEVDELVNLDVQGVGRHAVAHCRPSHGEVYAVAVV</sequence>
<name>A0AAQ3UWK1_PASNO</name>
<evidence type="ECO:0000313" key="2">
    <source>
        <dbReference type="Proteomes" id="UP001341281"/>
    </source>
</evidence>
<accession>A0AAQ3UWK1</accession>
<keyword evidence="2" id="KW-1185">Reference proteome</keyword>
<proteinExistence type="predicted"/>
<organism evidence="1 2">
    <name type="scientific">Paspalum notatum var. saurae</name>
    <dbReference type="NCBI Taxonomy" id="547442"/>
    <lineage>
        <taxon>Eukaryota</taxon>
        <taxon>Viridiplantae</taxon>
        <taxon>Streptophyta</taxon>
        <taxon>Embryophyta</taxon>
        <taxon>Tracheophyta</taxon>
        <taxon>Spermatophyta</taxon>
        <taxon>Magnoliopsida</taxon>
        <taxon>Liliopsida</taxon>
        <taxon>Poales</taxon>
        <taxon>Poaceae</taxon>
        <taxon>PACMAD clade</taxon>
        <taxon>Panicoideae</taxon>
        <taxon>Andropogonodae</taxon>
        <taxon>Paspaleae</taxon>
        <taxon>Paspalinae</taxon>
        <taxon>Paspalum</taxon>
    </lineage>
</organism>
<dbReference type="Proteomes" id="UP001341281">
    <property type="component" value="Chromosome 10"/>
</dbReference>
<gene>
    <name evidence="1" type="ORF">U9M48_042238</name>
</gene>
<evidence type="ECO:0000313" key="1">
    <source>
        <dbReference type="EMBL" id="WVZ96624.1"/>
    </source>
</evidence>
<reference evidence="1 2" key="1">
    <citation type="submission" date="2024-02" db="EMBL/GenBank/DDBJ databases">
        <title>High-quality chromosome-scale genome assembly of Pensacola bahiagrass (Paspalum notatum Flugge var. saurae).</title>
        <authorList>
            <person name="Vega J.M."/>
            <person name="Podio M."/>
            <person name="Orjuela J."/>
            <person name="Siena L.A."/>
            <person name="Pessino S.C."/>
            <person name="Combes M.C."/>
            <person name="Mariac C."/>
            <person name="Albertini E."/>
            <person name="Pupilli F."/>
            <person name="Ortiz J.P.A."/>
            <person name="Leblanc O."/>
        </authorList>
    </citation>
    <scope>NUCLEOTIDE SEQUENCE [LARGE SCALE GENOMIC DNA]</scope>
    <source>
        <strain evidence="1">R1</strain>
        <tissue evidence="1">Leaf</tissue>
    </source>
</reference>
<protein>
    <submittedName>
        <fullName evidence="1">Uncharacterized protein</fullName>
    </submittedName>
</protein>